<dbReference type="EMBL" id="KB467831">
    <property type="protein sequence ID" value="PCH33054.1"/>
    <property type="molecule type" value="Genomic_DNA"/>
</dbReference>
<keyword evidence="2" id="KW-1185">Reference proteome</keyword>
<gene>
    <name evidence="1" type="ORF">WOLCODRAFT_21701</name>
</gene>
<organism evidence="1 2">
    <name type="scientific">Wolfiporia cocos (strain MD-104)</name>
    <name type="common">Brown rot fungus</name>
    <dbReference type="NCBI Taxonomy" id="742152"/>
    <lineage>
        <taxon>Eukaryota</taxon>
        <taxon>Fungi</taxon>
        <taxon>Dikarya</taxon>
        <taxon>Basidiomycota</taxon>
        <taxon>Agaricomycotina</taxon>
        <taxon>Agaricomycetes</taxon>
        <taxon>Polyporales</taxon>
        <taxon>Phaeolaceae</taxon>
        <taxon>Wolfiporia</taxon>
    </lineage>
</organism>
<dbReference type="OMA" id="ALECICM"/>
<reference evidence="1 2" key="1">
    <citation type="journal article" date="2012" name="Science">
        <title>The Paleozoic origin of enzymatic lignin decomposition reconstructed from 31 fungal genomes.</title>
        <authorList>
            <person name="Floudas D."/>
            <person name="Binder M."/>
            <person name="Riley R."/>
            <person name="Barry K."/>
            <person name="Blanchette R.A."/>
            <person name="Henrissat B."/>
            <person name="Martinez A.T."/>
            <person name="Otillar R."/>
            <person name="Spatafora J.W."/>
            <person name="Yadav J.S."/>
            <person name="Aerts A."/>
            <person name="Benoit I."/>
            <person name="Boyd A."/>
            <person name="Carlson A."/>
            <person name="Copeland A."/>
            <person name="Coutinho P.M."/>
            <person name="de Vries R.P."/>
            <person name="Ferreira P."/>
            <person name="Findley K."/>
            <person name="Foster B."/>
            <person name="Gaskell J."/>
            <person name="Glotzer D."/>
            <person name="Gorecki P."/>
            <person name="Heitman J."/>
            <person name="Hesse C."/>
            <person name="Hori C."/>
            <person name="Igarashi K."/>
            <person name="Jurgens J.A."/>
            <person name="Kallen N."/>
            <person name="Kersten P."/>
            <person name="Kohler A."/>
            <person name="Kuees U."/>
            <person name="Kumar T.K.A."/>
            <person name="Kuo A."/>
            <person name="LaButti K."/>
            <person name="Larrondo L.F."/>
            <person name="Lindquist E."/>
            <person name="Ling A."/>
            <person name="Lombard V."/>
            <person name="Lucas S."/>
            <person name="Lundell T."/>
            <person name="Martin R."/>
            <person name="McLaughlin D.J."/>
            <person name="Morgenstern I."/>
            <person name="Morin E."/>
            <person name="Murat C."/>
            <person name="Nagy L.G."/>
            <person name="Nolan M."/>
            <person name="Ohm R.A."/>
            <person name="Patyshakuliyeva A."/>
            <person name="Rokas A."/>
            <person name="Ruiz-Duenas F.J."/>
            <person name="Sabat G."/>
            <person name="Salamov A."/>
            <person name="Samejima M."/>
            <person name="Schmutz J."/>
            <person name="Slot J.C."/>
            <person name="St John F."/>
            <person name="Stenlid J."/>
            <person name="Sun H."/>
            <person name="Sun S."/>
            <person name="Syed K."/>
            <person name="Tsang A."/>
            <person name="Wiebenga A."/>
            <person name="Young D."/>
            <person name="Pisabarro A."/>
            <person name="Eastwood D.C."/>
            <person name="Martin F."/>
            <person name="Cullen D."/>
            <person name="Grigoriev I.V."/>
            <person name="Hibbett D.S."/>
        </authorList>
    </citation>
    <scope>NUCLEOTIDE SEQUENCE [LARGE SCALE GENOMIC DNA]</scope>
    <source>
        <strain evidence="1 2">MD-104</strain>
    </source>
</reference>
<dbReference type="AlphaFoldDB" id="A0A2H3J8R0"/>
<name>A0A2H3J8R0_WOLCO</name>
<dbReference type="OrthoDB" id="3156807at2759"/>
<evidence type="ECO:0000313" key="1">
    <source>
        <dbReference type="EMBL" id="PCH33054.1"/>
    </source>
</evidence>
<accession>A0A2H3J8R0</accession>
<dbReference type="STRING" id="742152.A0A2H3J8R0"/>
<dbReference type="Proteomes" id="UP000218811">
    <property type="component" value="Unassembled WGS sequence"/>
</dbReference>
<evidence type="ECO:0000313" key="2">
    <source>
        <dbReference type="Proteomes" id="UP000218811"/>
    </source>
</evidence>
<proteinExistence type="predicted"/>
<protein>
    <submittedName>
        <fullName evidence="1">Uncharacterized protein</fullName>
    </submittedName>
</protein>
<sequence length="346" mass="39558">MRSQVLKIVTSLRRHNRKLDQLYSPYAAAETWDQLVRAIRLNTATGSVLDEMIHIQEAGKTGFPTLRFPNVRRIVYNTLGEIPALLRTGVASLPKVTWDADVLPHNPVIEGENGGQDPAFNVEEDNVEEDNENIANLEQEQNDAAPRALTEAELAAAATILSTYRRYRRRRARRDKYLSMPHSANIGQVAALFQEAAHTMQWARRRYRMLFLGSLPNLVVYLECVENYLRGRKDKAKKRLTTAQHEDLEAAQDYLTKISRWIKEAARLHKLLLPKSDFHREGDLEGLEARAREVQQLAEQLPPDTAAKWREDLEFALKCILKPRVAVRTRKKPALNVEDIDPLEVS</sequence>